<accession>A0ABQ4NAH9</accession>
<reference evidence="1 2" key="1">
    <citation type="submission" date="2021-04" db="EMBL/GenBank/DDBJ databases">
        <title>Draft genome sequence of Paenibacillus cisolokensis, LC2-13A.</title>
        <authorList>
            <person name="Uke A."/>
            <person name="Chhe C."/>
            <person name="Baramee S."/>
            <person name="Kosugi A."/>
        </authorList>
    </citation>
    <scope>NUCLEOTIDE SEQUENCE [LARGE SCALE GENOMIC DNA]</scope>
    <source>
        <strain evidence="1 2">LC2-13A</strain>
    </source>
</reference>
<evidence type="ECO:0000313" key="1">
    <source>
        <dbReference type="EMBL" id="GIQ64921.1"/>
    </source>
</evidence>
<dbReference type="EMBL" id="BOVJ01000113">
    <property type="protein sequence ID" value="GIQ64921.1"/>
    <property type="molecule type" value="Genomic_DNA"/>
</dbReference>
<organism evidence="1 2">
    <name type="scientific">Paenibacillus cisolokensis</name>
    <dbReference type="NCBI Taxonomy" id="1658519"/>
    <lineage>
        <taxon>Bacteria</taxon>
        <taxon>Bacillati</taxon>
        <taxon>Bacillota</taxon>
        <taxon>Bacilli</taxon>
        <taxon>Bacillales</taxon>
        <taxon>Paenibacillaceae</taxon>
        <taxon>Paenibacillus</taxon>
    </lineage>
</organism>
<dbReference type="Proteomes" id="UP000680304">
    <property type="component" value="Unassembled WGS sequence"/>
</dbReference>
<proteinExistence type="predicted"/>
<sequence length="58" mass="6279">MNKKRATATPPFCRIVSKSGGADPLYPHQAIKYIQVLSIIEYPFAGVNGFVELGGKQA</sequence>
<gene>
    <name evidence="1" type="ORF">PACILC2_34890</name>
</gene>
<protein>
    <submittedName>
        <fullName evidence="1">Uncharacterized protein</fullName>
    </submittedName>
</protein>
<evidence type="ECO:0000313" key="2">
    <source>
        <dbReference type="Proteomes" id="UP000680304"/>
    </source>
</evidence>
<name>A0ABQ4NAH9_9BACL</name>
<keyword evidence="2" id="KW-1185">Reference proteome</keyword>
<comment type="caution">
    <text evidence="1">The sequence shown here is derived from an EMBL/GenBank/DDBJ whole genome shotgun (WGS) entry which is preliminary data.</text>
</comment>